<dbReference type="InterPro" id="IPR036388">
    <property type="entry name" value="WH-like_DNA-bd_sf"/>
</dbReference>
<dbReference type="SUPFAM" id="SSF46785">
    <property type="entry name" value="Winged helix' DNA-binding domain"/>
    <property type="match status" value="1"/>
</dbReference>
<dbReference type="EMBL" id="JBHTBH010000008">
    <property type="protein sequence ID" value="MFC7329697.1"/>
    <property type="molecule type" value="Genomic_DNA"/>
</dbReference>
<dbReference type="InterPro" id="IPR036390">
    <property type="entry name" value="WH_DNA-bd_sf"/>
</dbReference>
<accession>A0ABW2KIC5</accession>
<keyword evidence="2" id="KW-1185">Reference proteome</keyword>
<gene>
    <name evidence="1" type="ORF">ACFQRF_18350</name>
</gene>
<dbReference type="Gene3D" id="1.10.10.10">
    <property type="entry name" value="Winged helix-like DNA-binding domain superfamily/Winged helix DNA-binding domain"/>
    <property type="match status" value="1"/>
</dbReference>
<dbReference type="CDD" id="cd00090">
    <property type="entry name" value="HTH_ARSR"/>
    <property type="match status" value="1"/>
</dbReference>
<dbReference type="Proteomes" id="UP001596540">
    <property type="component" value="Unassembled WGS sequence"/>
</dbReference>
<evidence type="ECO:0000313" key="1">
    <source>
        <dbReference type="EMBL" id="MFC7329697.1"/>
    </source>
</evidence>
<reference evidence="2" key="1">
    <citation type="journal article" date="2019" name="Int. J. Syst. Evol. Microbiol.">
        <title>The Global Catalogue of Microorganisms (GCM) 10K type strain sequencing project: providing services to taxonomists for standard genome sequencing and annotation.</title>
        <authorList>
            <consortium name="The Broad Institute Genomics Platform"/>
            <consortium name="The Broad Institute Genome Sequencing Center for Infectious Disease"/>
            <person name="Wu L."/>
            <person name="Ma J."/>
        </authorList>
    </citation>
    <scope>NUCLEOTIDE SEQUENCE [LARGE SCALE GENOMIC DNA]</scope>
    <source>
        <strain evidence="2">CGMCC 4.7382</strain>
    </source>
</reference>
<evidence type="ECO:0000313" key="2">
    <source>
        <dbReference type="Proteomes" id="UP001596540"/>
    </source>
</evidence>
<protein>
    <submittedName>
        <fullName evidence="1">Winged helix-turn-helix domain-containing protein</fullName>
    </submittedName>
</protein>
<organism evidence="1 2">
    <name type="scientific">Marinactinospora rubrisoli</name>
    <dbReference type="NCBI Taxonomy" id="2715399"/>
    <lineage>
        <taxon>Bacteria</taxon>
        <taxon>Bacillati</taxon>
        <taxon>Actinomycetota</taxon>
        <taxon>Actinomycetes</taxon>
        <taxon>Streptosporangiales</taxon>
        <taxon>Nocardiopsidaceae</taxon>
        <taxon>Marinactinospora</taxon>
    </lineage>
</organism>
<dbReference type="RefSeq" id="WP_379872339.1">
    <property type="nucleotide sequence ID" value="NZ_JBHTBH010000008.1"/>
</dbReference>
<comment type="caution">
    <text evidence="1">The sequence shown here is derived from an EMBL/GenBank/DDBJ whole genome shotgun (WGS) entry which is preliminary data.</text>
</comment>
<name>A0ABW2KIC5_9ACTN</name>
<proteinExistence type="predicted"/>
<dbReference type="InterPro" id="IPR011991">
    <property type="entry name" value="ArsR-like_HTH"/>
</dbReference>
<sequence>MDSHDDFAVLTDPVCQKILAILDKNGETSFDGIAAELGSPDAGGLYTRLHLLREHGLVSCREEGGTTCFSISYEGPARQVVSFLTELLHTSLGDLGHAARSVTGGQVRRLHRDGRLEGEGRTA</sequence>